<evidence type="ECO:0000313" key="3">
    <source>
        <dbReference type="EMBL" id="GHJ90311.1"/>
    </source>
</evidence>
<comment type="caution">
    <text evidence="3">The sequence shown here is derived from an EMBL/GenBank/DDBJ whole genome shotgun (WGS) entry which is preliminary data.</text>
</comment>
<keyword evidence="2" id="KW-0472">Membrane</keyword>
<dbReference type="Proteomes" id="UP000620104">
    <property type="component" value="Unassembled WGS sequence"/>
</dbReference>
<accession>A0A8H3YK92</accession>
<sequence>MSDFYSDTETSISLASSPLLPRAYANPMPHPTVPCPAQQASIARRFLAFLAAIITGALVTILLVICFHAGAVVWGPVVLTHNATLPAEWQREDELEEGEIGESEEGEETDLEERLRSAQRRRMTTAIVLARFNTWHSPSPWRVFAHGAQGAILQGPATPPAQIVGLPSIPFAPNDPLYEREMLVLDQNVLEDRDVKEAVERQLAVREIQEKQRAGHAQAANAPQVSIKATLVRDAVDIGEVPDDMSSIGRPVWAYDSEPSSPVSYRLPPPVFHHQPSHVSHRLPSPPPNRCNVAPRDSSLELPDMDVYGPVILPATNSSTTTGVRRKRKADAAGLEETSVKPGFYLDAEEDQVEQHCNREAKGGSAGDLFAHGPRFSWPPEAQVGLQSGR</sequence>
<reference evidence="3" key="1">
    <citation type="submission" date="2020-07" db="EMBL/GenBank/DDBJ databases">
        <title>Draft Genome Sequence of a Deep-Sea Yeast, Naganishia (Cryptococcus) liquefaciens strain N6.</title>
        <authorList>
            <person name="Han Y.W."/>
            <person name="Kajitani R."/>
            <person name="Morimoto H."/>
            <person name="Parhat M."/>
            <person name="Tsubouchi H."/>
            <person name="Bakenova O."/>
            <person name="Ogata M."/>
            <person name="Argunhan B."/>
            <person name="Aoki R."/>
            <person name="Kajiwara S."/>
            <person name="Itoh T."/>
            <person name="Iwasaki H."/>
        </authorList>
    </citation>
    <scope>NUCLEOTIDE SEQUENCE</scope>
    <source>
        <strain evidence="3">N6</strain>
    </source>
</reference>
<feature type="region of interest" description="Disordered" evidence="1">
    <location>
        <begin position="90"/>
        <end position="114"/>
    </location>
</feature>
<evidence type="ECO:0008006" key="5">
    <source>
        <dbReference type="Google" id="ProtNLM"/>
    </source>
</evidence>
<organism evidence="3 4">
    <name type="scientific">Naganishia liquefaciens</name>
    <dbReference type="NCBI Taxonomy" id="104408"/>
    <lineage>
        <taxon>Eukaryota</taxon>
        <taxon>Fungi</taxon>
        <taxon>Dikarya</taxon>
        <taxon>Basidiomycota</taxon>
        <taxon>Agaricomycotina</taxon>
        <taxon>Tremellomycetes</taxon>
        <taxon>Filobasidiales</taxon>
        <taxon>Filobasidiaceae</taxon>
        <taxon>Naganishia</taxon>
    </lineage>
</organism>
<feature type="region of interest" description="Disordered" evidence="1">
    <location>
        <begin position="361"/>
        <end position="390"/>
    </location>
</feature>
<feature type="compositionally biased region" description="Acidic residues" evidence="1">
    <location>
        <begin position="91"/>
        <end position="111"/>
    </location>
</feature>
<dbReference type="AlphaFoldDB" id="A0A8H3YK92"/>
<keyword evidence="4" id="KW-1185">Reference proteome</keyword>
<name>A0A8H3YK92_9TREE</name>
<dbReference type="EMBL" id="BLZA01000058">
    <property type="protein sequence ID" value="GHJ90311.1"/>
    <property type="molecule type" value="Genomic_DNA"/>
</dbReference>
<keyword evidence="2" id="KW-0812">Transmembrane</keyword>
<feature type="transmembrane region" description="Helical" evidence="2">
    <location>
        <begin position="46"/>
        <end position="74"/>
    </location>
</feature>
<protein>
    <recommendedName>
        <fullName evidence="5">Transmembrane protein</fullName>
    </recommendedName>
</protein>
<gene>
    <name evidence="3" type="ORF">NliqN6_6713</name>
</gene>
<evidence type="ECO:0000256" key="2">
    <source>
        <dbReference type="SAM" id="Phobius"/>
    </source>
</evidence>
<evidence type="ECO:0000256" key="1">
    <source>
        <dbReference type="SAM" id="MobiDB-lite"/>
    </source>
</evidence>
<proteinExistence type="predicted"/>
<keyword evidence="2" id="KW-1133">Transmembrane helix</keyword>
<evidence type="ECO:0000313" key="4">
    <source>
        <dbReference type="Proteomes" id="UP000620104"/>
    </source>
</evidence>